<keyword evidence="4 6" id="KW-0697">Rotamase</keyword>
<dbReference type="AlphaFoldDB" id="A0A329LP90"/>
<name>A0A329LP90_9BACL</name>
<evidence type="ECO:0000256" key="3">
    <source>
        <dbReference type="ARBA" id="ARBA00022729"/>
    </source>
</evidence>
<evidence type="ECO:0000256" key="6">
    <source>
        <dbReference type="PROSITE-ProRule" id="PRU00278"/>
    </source>
</evidence>
<evidence type="ECO:0000256" key="1">
    <source>
        <dbReference type="ARBA" id="ARBA00000971"/>
    </source>
</evidence>
<dbReference type="SUPFAM" id="SSF109998">
    <property type="entry name" value="Triger factor/SurA peptide-binding domain-like"/>
    <property type="match status" value="1"/>
</dbReference>
<dbReference type="InterPro" id="IPR050245">
    <property type="entry name" value="PrsA_foldase"/>
</dbReference>
<keyword evidence="3" id="KW-0732">Signal</keyword>
<dbReference type="PANTHER" id="PTHR47245:SF1">
    <property type="entry name" value="FOLDASE PROTEIN PRSA"/>
    <property type="match status" value="1"/>
</dbReference>
<dbReference type="InterPro" id="IPR023058">
    <property type="entry name" value="PPIase_PpiC_CS"/>
</dbReference>
<dbReference type="GO" id="GO:0003755">
    <property type="term" value="F:peptidyl-prolyl cis-trans isomerase activity"/>
    <property type="evidence" value="ECO:0007669"/>
    <property type="project" value="UniProtKB-KW"/>
</dbReference>
<dbReference type="PROSITE" id="PS50198">
    <property type="entry name" value="PPIC_PPIASE_2"/>
    <property type="match status" value="1"/>
</dbReference>
<keyword evidence="5 6" id="KW-0413">Isomerase</keyword>
<organism evidence="8 9">
    <name type="scientific">Paenibacillus contaminans</name>
    <dbReference type="NCBI Taxonomy" id="450362"/>
    <lineage>
        <taxon>Bacteria</taxon>
        <taxon>Bacillati</taxon>
        <taxon>Bacillota</taxon>
        <taxon>Bacilli</taxon>
        <taxon>Bacillales</taxon>
        <taxon>Paenibacillaceae</taxon>
        <taxon>Paenibacillus</taxon>
    </lineage>
</organism>
<dbReference type="RefSeq" id="WP_113036472.1">
    <property type="nucleotide sequence ID" value="NZ_QMFB01000048.1"/>
</dbReference>
<dbReference type="InterPro" id="IPR046357">
    <property type="entry name" value="PPIase_dom_sf"/>
</dbReference>
<evidence type="ECO:0000313" key="9">
    <source>
        <dbReference type="Proteomes" id="UP000250369"/>
    </source>
</evidence>
<dbReference type="SUPFAM" id="SSF54534">
    <property type="entry name" value="FKBP-like"/>
    <property type="match status" value="1"/>
</dbReference>
<comment type="catalytic activity">
    <reaction evidence="1">
        <text>[protein]-peptidylproline (omega=180) = [protein]-peptidylproline (omega=0)</text>
        <dbReference type="Rhea" id="RHEA:16237"/>
        <dbReference type="Rhea" id="RHEA-COMP:10747"/>
        <dbReference type="Rhea" id="RHEA-COMP:10748"/>
        <dbReference type="ChEBI" id="CHEBI:83833"/>
        <dbReference type="ChEBI" id="CHEBI:83834"/>
        <dbReference type="EC" id="5.2.1.8"/>
    </reaction>
</comment>
<dbReference type="PROSITE" id="PS01096">
    <property type="entry name" value="PPIC_PPIASE_1"/>
    <property type="match status" value="1"/>
</dbReference>
<evidence type="ECO:0000256" key="4">
    <source>
        <dbReference type="ARBA" id="ARBA00023110"/>
    </source>
</evidence>
<protein>
    <recommendedName>
        <fullName evidence="2">peptidylprolyl isomerase</fullName>
        <ecNumber evidence="2">5.2.1.8</ecNumber>
    </recommendedName>
</protein>
<dbReference type="EMBL" id="QMFB01000048">
    <property type="protein sequence ID" value="RAV09674.1"/>
    <property type="molecule type" value="Genomic_DNA"/>
</dbReference>
<accession>A0A329LP90</accession>
<reference evidence="8 9" key="1">
    <citation type="journal article" date="2009" name="Int. J. Syst. Evol. Microbiol.">
        <title>Paenibacillus contaminans sp. nov., isolated from a contaminated laboratory plate.</title>
        <authorList>
            <person name="Chou J.H."/>
            <person name="Lee J.H."/>
            <person name="Lin M.C."/>
            <person name="Chang P.S."/>
            <person name="Arun A.B."/>
            <person name="Young C.C."/>
            <person name="Chen W.M."/>
        </authorList>
    </citation>
    <scope>NUCLEOTIDE SEQUENCE [LARGE SCALE GENOMIC DNA]</scope>
    <source>
        <strain evidence="8 9">CKOBP-6</strain>
    </source>
</reference>
<evidence type="ECO:0000259" key="7">
    <source>
        <dbReference type="PROSITE" id="PS50198"/>
    </source>
</evidence>
<gene>
    <name evidence="8" type="ORF">DQG23_39070</name>
</gene>
<dbReference type="Pfam" id="PF00639">
    <property type="entry name" value="Rotamase"/>
    <property type="match status" value="1"/>
</dbReference>
<dbReference type="Gene3D" id="1.10.4030.10">
    <property type="entry name" value="Porin chaperone SurA, peptide-binding domain"/>
    <property type="match status" value="1"/>
</dbReference>
<comment type="caution">
    <text evidence="8">The sequence shown here is derived from an EMBL/GenBank/DDBJ whole genome shotgun (WGS) entry which is preliminary data.</text>
</comment>
<dbReference type="InterPro" id="IPR027304">
    <property type="entry name" value="Trigger_fact/SurA_dom_sf"/>
</dbReference>
<dbReference type="Proteomes" id="UP000250369">
    <property type="component" value="Unassembled WGS sequence"/>
</dbReference>
<dbReference type="Pfam" id="PF13624">
    <property type="entry name" value="SurA_N_3"/>
    <property type="match status" value="1"/>
</dbReference>
<evidence type="ECO:0000256" key="5">
    <source>
        <dbReference type="ARBA" id="ARBA00023235"/>
    </source>
</evidence>
<dbReference type="OrthoDB" id="2677468at2"/>
<proteinExistence type="predicted"/>
<feature type="domain" description="PpiC" evidence="7">
    <location>
        <begin position="148"/>
        <end position="269"/>
    </location>
</feature>
<evidence type="ECO:0000313" key="8">
    <source>
        <dbReference type="EMBL" id="RAV09674.1"/>
    </source>
</evidence>
<dbReference type="PANTHER" id="PTHR47245">
    <property type="entry name" value="PEPTIDYLPROLYL ISOMERASE"/>
    <property type="match status" value="1"/>
</dbReference>
<dbReference type="EC" id="5.2.1.8" evidence="2"/>
<keyword evidence="9" id="KW-1185">Reference proteome</keyword>
<sequence>MRNVKLLWGAVVFLLVVTVGLTGIVARMLGTPRAEGETVKQGEIKEPEKKEDRVLARIGDREIKESDLTQNLINRHGAELLNQMLDREAIQQKADKIGLKLEREELDREIKRMQQGYDSEEQFYTAMKEQIGLSKEDLREDVYYKLLLEKIATNGIQVSDQEVDAFMKAHPEEFRSIVQYRFQQIISETLEQANKTIELAKGGRDFAALAKERSLDTATANDGGDMGWIDENDPFVAASIMKAVQSLKVGEISKPISFTDGYAVVKLNDRKEMNKGNQEEIRESLRKQLALQKAKPLKEVTQELRDERNAVILDAELRK</sequence>
<dbReference type="InterPro" id="IPR000297">
    <property type="entry name" value="PPIase_PpiC"/>
</dbReference>
<dbReference type="Gene3D" id="3.10.50.40">
    <property type="match status" value="1"/>
</dbReference>
<evidence type="ECO:0000256" key="2">
    <source>
        <dbReference type="ARBA" id="ARBA00013194"/>
    </source>
</evidence>